<keyword evidence="2" id="KW-0808">Transferase</keyword>
<evidence type="ECO:0000256" key="4">
    <source>
        <dbReference type="ARBA" id="ARBA00047960"/>
    </source>
</evidence>
<protein>
    <recommendedName>
        <fullName evidence="1">glutathione transferase</fullName>
        <ecNumber evidence="1">2.5.1.18</ecNumber>
    </recommendedName>
</protein>
<dbReference type="GO" id="GO:0004364">
    <property type="term" value="F:glutathione transferase activity"/>
    <property type="evidence" value="ECO:0007669"/>
    <property type="project" value="UniProtKB-EC"/>
</dbReference>
<dbReference type="Proteomes" id="UP000582659">
    <property type="component" value="Unassembled WGS sequence"/>
</dbReference>
<comment type="catalytic activity">
    <reaction evidence="4">
        <text>RX + glutathione = an S-substituted glutathione + a halide anion + H(+)</text>
        <dbReference type="Rhea" id="RHEA:16437"/>
        <dbReference type="ChEBI" id="CHEBI:15378"/>
        <dbReference type="ChEBI" id="CHEBI:16042"/>
        <dbReference type="ChEBI" id="CHEBI:17792"/>
        <dbReference type="ChEBI" id="CHEBI:57925"/>
        <dbReference type="ChEBI" id="CHEBI:90779"/>
        <dbReference type="EC" id="2.5.1.18"/>
    </reaction>
</comment>
<dbReference type="SFLD" id="SFLDG01205">
    <property type="entry name" value="AMPS.1"/>
    <property type="match status" value="1"/>
</dbReference>
<dbReference type="PANTHER" id="PTHR11571">
    <property type="entry name" value="GLUTATHIONE S-TRANSFERASE"/>
    <property type="match status" value="1"/>
</dbReference>
<dbReference type="AlphaFoldDB" id="A0A811LN51"/>
<dbReference type="CDD" id="cd03039">
    <property type="entry name" value="GST_N_Sigma_like"/>
    <property type="match status" value="1"/>
</dbReference>
<dbReference type="SMR" id="A0A811LN51"/>
<comment type="caution">
    <text evidence="7">The sequence shown here is derived from an EMBL/GenBank/DDBJ whole genome shotgun (WGS) entry which is preliminary data.</text>
</comment>
<dbReference type="CDD" id="cd03192">
    <property type="entry name" value="GST_C_Sigma_like"/>
    <property type="match status" value="1"/>
</dbReference>
<proteinExistence type="inferred from homology"/>
<dbReference type="Pfam" id="PF14497">
    <property type="entry name" value="GST_C_3"/>
    <property type="match status" value="1"/>
</dbReference>
<dbReference type="SFLD" id="SFLDG00363">
    <property type="entry name" value="AMPS_(cytGST):_Alpha-__Mu-__Pi"/>
    <property type="match status" value="1"/>
</dbReference>
<accession>A0A811LN51</accession>
<organism evidence="7 8">
    <name type="scientific">Bursaphelenchus xylophilus</name>
    <name type="common">Pinewood nematode worm</name>
    <name type="synonym">Aphelenchoides xylophilus</name>
    <dbReference type="NCBI Taxonomy" id="6326"/>
    <lineage>
        <taxon>Eukaryota</taxon>
        <taxon>Metazoa</taxon>
        <taxon>Ecdysozoa</taxon>
        <taxon>Nematoda</taxon>
        <taxon>Chromadorea</taxon>
        <taxon>Rhabditida</taxon>
        <taxon>Tylenchina</taxon>
        <taxon>Tylenchomorpha</taxon>
        <taxon>Aphelenchoidea</taxon>
        <taxon>Aphelenchoididae</taxon>
        <taxon>Bursaphelenchus</taxon>
    </lineage>
</organism>
<keyword evidence="8" id="KW-1185">Reference proteome</keyword>
<dbReference type="OrthoDB" id="414243at2759"/>
<dbReference type="InterPro" id="IPR004045">
    <property type="entry name" value="Glutathione_S-Trfase_N"/>
</dbReference>
<dbReference type="InterPro" id="IPR040079">
    <property type="entry name" value="Glutathione_S-Trfase"/>
</dbReference>
<dbReference type="GO" id="GO:0006749">
    <property type="term" value="P:glutathione metabolic process"/>
    <property type="evidence" value="ECO:0007669"/>
    <property type="project" value="TreeGrafter"/>
</dbReference>
<dbReference type="InterPro" id="IPR050213">
    <property type="entry name" value="GST_superfamily"/>
</dbReference>
<dbReference type="InterPro" id="IPR036282">
    <property type="entry name" value="Glutathione-S-Trfase_C_sf"/>
</dbReference>
<evidence type="ECO:0000256" key="2">
    <source>
        <dbReference type="ARBA" id="ARBA00022679"/>
    </source>
</evidence>
<dbReference type="PANTHER" id="PTHR11571:SF224">
    <property type="entry name" value="HEMATOPOIETIC PROSTAGLANDIN D SYNTHASE"/>
    <property type="match status" value="1"/>
</dbReference>
<dbReference type="PROSITE" id="PS50404">
    <property type="entry name" value="GST_NTER"/>
    <property type="match status" value="1"/>
</dbReference>
<dbReference type="SFLD" id="SFLDS00019">
    <property type="entry name" value="Glutathione_Transferase_(cytos"/>
    <property type="match status" value="1"/>
</dbReference>
<dbReference type="InterPro" id="IPR004046">
    <property type="entry name" value="GST_C"/>
</dbReference>
<dbReference type="EC" id="2.5.1.18" evidence="1"/>
<dbReference type="EMBL" id="CAJFDI010000004">
    <property type="protein sequence ID" value="CAD5228525.1"/>
    <property type="molecule type" value="Genomic_DNA"/>
</dbReference>
<dbReference type="Gene3D" id="1.20.1050.10">
    <property type="match status" value="1"/>
</dbReference>
<evidence type="ECO:0000259" key="5">
    <source>
        <dbReference type="PROSITE" id="PS50404"/>
    </source>
</evidence>
<dbReference type="EMBL" id="CAJFCV020000004">
    <property type="protein sequence ID" value="CAG9119134.1"/>
    <property type="molecule type" value="Genomic_DNA"/>
</dbReference>
<evidence type="ECO:0000313" key="7">
    <source>
        <dbReference type="EMBL" id="CAD5228525.1"/>
    </source>
</evidence>
<dbReference type="InterPro" id="IPR036249">
    <property type="entry name" value="Thioredoxin-like_sf"/>
</dbReference>
<evidence type="ECO:0000259" key="6">
    <source>
        <dbReference type="PROSITE" id="PS50405"/>
    </source>
</evidence>
<dbReference type="Proteomes" id="UP000659654">
    <property type="component" value="Unassembled WGS sequence"/>
</dbReference>
<feature type="domain" description="GST N-terminal" evidence="5">
    <location>
        <begin position="2"/>
        <end position="79"/>
    </location>
</feature>
<dbReference type="SUPFAM" id="SSF47616">
    <property type="entry name" value="GST C-terminal domain-like"/>
    <property type="match status" value="1"/>
</dbReference>
<dbReference type="InterPro" id="IPR010987">
    <property type="entry name" value="Glutathione-S-Trfase_C-like"/>
</dbReference>
<dbReference type="PROSITE" id="PS50405">
    <property type="entry name" value="GST_CTER"/>
    <property type="match status" value="1"/>
</dbReference>
<dbReference type="Gene3D" id="3.40.30.10">
    <property type="entry name" value="Glutaredoxin"/>
    <property type="match status" value="1"/>
</dbReference>
<evidence type="ECO:0000256" key="3">
    <source>
        <dbReference type="ARBA" id="ARBA00038317"/>
    </source>
</evidence>
<comment type="similarity">
    <text evidence="3">Belongs to the GST superfamily. Sigma family.</text>
</comment>
<evidence type="ECO:0000313" key="8">
    <source>
        <dbReference type="Proteomes" id="UP000659654"/>
    </source>
</evidence>
<dbReference type="Pfam" id="PF02798">
    <property type="entry name" value="GST_N"/>
    <property type="match status" value="1"/>
</dbReference>
<evidence type="ECO:0000256" key="1">
    <source>
        <dbReference type="ARBA" id="ARBA00012452"/>
    </source>
</evidence>
<sequence>MVVYKLHYFAARHRAEAIRLMFHYNGTKFEDIRYDLEKWTSVKPTVPFGRLPMLEVDNNKIVQSTAIMRFLARRFGLSGATVFDQARADEACDVILDFDDQIAEFIEIVAKFRAGDEASSTRKTAQKEILEPAVDRFFPIFRKFLNENQGTFIAGKRLTYPDFYLADLLFTVRALSPQSFDHYGDLSAYINRIYAMPKLKKYLASRPATVV</sequence>
<name>A0A811LN51_BURXY</name>
<feature type="domain" description="GST C-terminal" evidence="6">
    <location>
        <begin position="81"/>
        <end position="211"/>
    </location>
</feature>
<gene>
    <name evidence="7" type="ORF">BXYJ_LOCUS10488</name>
</gene>
<dbReference type="FunFam" id="3.40.30.10:FF:000258">
    <property type="entry name" value="Glutathione S-transferase"/>
    <property type="match status" value="1"/>
</dbReference>
<reference evidence="7" key="1">
    <citation type="submission" date="2020-09" db="EMBL/GenBank/DDBJ databases">
        <authorList>
            <person name="Kikuchi T."/>
        </authorList>
    </citation>
    <scope>NUCLEOTIDE SEQUENCE</scope>
    <source>
        <strain evidence="7">Ka4C1</strain>
    </source>
</reference>
<dbReference type="SUPFAM" id="SSF52833">
    <property type="entry name" value="Thioredoxin-like"/>
    <property type="match status" value="1"/>
</dbReference>